<dbReference type="AlphaFoldDB" id="A0A5B8U9U3"/>
<dbReference type="KEGG" id="bsol:FSW04_18595"/>
<dbReference type="Proteomes" id="UP000321805">
    <property type="component" value="Chromosome"/>
</dbReference>
<dbReference type="InterPro" id="IPR013783">
    <property type="entry name" value="Ig-like_fold"/>
</dbReference>
<organism evidence="2 3">
    <name type="scientific">Baekduia soli</name>
    <dbReference type="NCBI Taxonomy" id="496014"/>
    <lineage>
        <taxon>Bacteria</taxon>
        <taxon>Bacillati</taxon>
        <taxon>Actinomycetota</taxon>
        <taxon>Thermoleophilia</taxon>
        <taxon>Solirubrobacterales</taxon>
        <taxon>Baekduiaceae</taxon>
        <taxon>Baekduia</taxon>
    </lineage>
</organism>
<proteinExistence type="predicted"/>
<evidence type="ECO:0000313" key="3">
    <source>
        <dbReference type="Proteomes" id="UP000321805"/>
    </source>
</evidence>
<evidence type="ECO:0000313" key="2">
    <source>
        <dbReference type="EMBL" id="QEC49381.1"/>
    </source>
</evidence>
<feature type="transmembrane region" description="Helical" evidence="1">
    <location>
        <begin position="12"/>
        <end position="31"/>
    </location>
</feature>
<dbReference type="Gene3D" id="2.60.40.10">
    <property type="entry name" value="Immunoglobulins"/>
    <property type="match status" value="1"/>
</dbReference>
<protein>
    <recommendedName>
        <fullName evidence="4">PKD domain-containing protein</fullName>
    </recommendedName>
</protein>
<gene>
    <name evidence="2" type="ORF">FSW04_18595</name>
</gene>
<dbReference type="GO" id="GO:0005975">
    <property type="term" value="P:carbohydrate metabolic process"/>
    <property type="evidence" value="ECO:0007669"/>
    <property type="project" value="UniProtKB-ARBA"/>
</dbReference>
<accession>A0A5B8U9U3</accession>
<evidence type="ECO:0000256" key="1">
    <source>
        <dbReference type="SAM" id="Phobius"/>
    </source>
</evidence>
<sequence length="301" mass="32010">MRSERGEFTLIGLLVAVMIFGFVLMATYAAFDVFNRNVRDNQVRTQSTDRARTATDRMARQMRNLATPTALQPNAVSLANPYDLIFETVAATGTPPASNPQNIEFVRYCLAGASRKLWTMEMLPSTITASTVAPSSAAACPGTGWSNARVVAQDIVNTDNGATRPVFSFDSAVNSDIRRVGIDLFVDIDPGVGPREQEVATGVDLRNQDRAPTASFTTSAAGGGVLVLDGSSSSDPDNDPLTYCWYDPAATSTVGTCGAHSISDSEYFRYTTTTGAHAITLTVTDPSGLPNSLTKSNVTVS</sequence>
<evidence type="ECO:0008006" key="4">
    <source>
        <dbReference type="Google" id="ProtNLM"/>
    </source>
</evidence>
<reference evidence="2 3" key="1">
    <citation type="journal article" date="2018" name="J. Microbiol.">
        <title>Baekduia soli gen. nov., sp. nov., a novel bacterium isolated from the soil of Baekdu Mountain and proposal of a novel family name, Baekduiaceae fam. nov.</title>
        <authorList>
            <person name="An D.S."/>
            <person name="Siddiqi M.Z."/>
            <person name="Kim K.H."/>
            <person name="Yu H.S."/>
            <person name="Im W.T."/>
        </authorList>
    </citation>
    <scope>NUCLEOTIDE SEQUENCE [LARGE SCALE GENOMIC DNA]</scope>
    <source>
        <strain evidence="2 3">BR7-21</strain>
    </source>
</reference>
<keyword evidence="1" id="KW-0812">Transmembrane</keyword>
<dbReference type="RefSeq" id="WP_146921743.1">
    <property type="nucleotide sequence ID" value="NZ_CP042430.1"/>
</dbReference>
<dbReference type="EMBL" id="CP042430">
    <property type="protein sequence ID" value="QEC49381.1"/>
    <property type="molecule type" value="Genomic_DNA"/>
</dbReference>
<keyword evidence="1" id="KW-0472">Membrane</keyword>
<name>A0A5B8U9U3_9ACTN</name>
<keyword evidence="1" id="KW-1133">Transmembrane helix</keyword>
<keyword evidence="3" id="KW-1185">Reference proteome</keyword>